<dbReference type="Gene3D" id="2.40.160.200">
    <property type="entry name" value="LURP1-related"/>
    <property type="match status" value="1"/>
</dbReference>
<dbReference type="EMBL" id="KN667747">
    <property type="protein sequence ID" value="KHN06063.1"/>
    <property type="molecule type" value="Genomic_DNA"/>
</dbReference>
<dbReference type="AlphaFoldDB" id="A0A0B2PEK5"/>
<reference evidence="2" key="1">
    <citation type="submission" date="2014-07" db="EMBL/GenBank/DDBJ databases">
        <title>Identification of a novel salt tolerance gene in wild soybean by whole-genome sequencing.</title>
        <authorList>
            <person name="Lam H.-M."/>
            <person name="Qi X."/>
            <person name="Li M.-W."/>
            <person name="Liu X."/>
            <person name="Xie M."/>
            <person name="Ni M."/>
            <person name="Xu X."/>
        </authorList>
    </citation>
    <scope>NUCLEOTIDE SEQUENCE [LARGE SCALE GENOMIC DNA]</scope>
    <source>
        <tissue evidence="2">Root</tissue>
    </source>
</reference>
<gene>
    <name evidence="2" type="ORF">glysoja_035969</name>
</gene>
<protein>
    <submittedName>
        <fullName evidence="2">Protein LURP-one-related 6</fullName>
    </submittedName>
</protein>
<accession>A0A0B2PEK5</accession>
<proteinExistence type="inferred from homology"/>
<evidence type="ECO:0000256" key="1">
    <source>
        <dbReference type="ARBA" id="ARBA00005437"/>
    </source>
</evidence>
<dbReference type="InterPro" id="IPR007612">
    <property type="entry name" value="LOR"/>
</dbReference>
<dbReference type="SUPFAM" id="SSF54518">
    <property type="entry name" value="Tubby C-terminal domain-like"/>
    <property type="match status" value="1"/>
</dbReference>
<name>A0A0B2PEK5_GLYSO</name>
<dbReference type="InterPro" id="IPR038595">
    <property type="entry name" value="LOR_sf"/>
</dbReference>
<dbReference type="Pfam" id="PF04525">
    <property type="entry name" value="LOR"/>
    <property type="match status" value="1"/>
</dbReference>
<organism evidence="2">
    <name type="scientific">Glycine soja</name>
    <name type="common">Wild soybean</name>
    <dbReference type="NCBI Taxonomy" id="3848"/>
    <lineage>
        <taxon>Eukaryota</taxon>
        <taxon>Viridiplantae</taxon>
        <taxon>Streptophyta</taxon>
        <taxon>Embryophyta</taxon>
        <taxon>Tracheophyta</taxon>
        <taxon>Spermatophyta</taxon>
        <taxon>Magnoliopsida</taxon>
        <taxon>eudicotyledons</taxon>
        <taxon>Gunneridae</taxon>
        <taxon>Pentapetalae</taxon>
        <taxon>rosids</taxon>
        <taxon>fabids</taxon>
        <taxon>Fabales</taxon>
        <taxon>Fabaceae</taxon>
        <taxon>Papilionoideae</taxon>
        <taxon>50 kb inversion clade</taxon>
        <taxon>NPAAA clade</taxon>
        <taxon>indigoferoid/millettioid clade</taxon>
        <taxon>Phaseoleae</taxon>
        <taxon>Glycine</taxon>
        <taxon>Glycine subgen. Soja</taxon>
    </lineage>
</organism>
<sequence>MSMMAIISKLYCSSSQTVLGVRKRPHVVNGGGFVVTDCSGQRVVFRVDGCGIHDTKGQLILRDGEGDALLLMRRKGGMVEALGIYKKWNGYSVNYEGLQSLVFSLKEPNNCCLVKNNAIRISIEPRNASNKGWDFEVRGYFPDRSCSIVDVRGNVIAQVGVNKEVEKLMESKDLYHVVVKPGIDQAFVFGVIAILDYIYGESTYCRVQNCAY</sequence>
<evidence type="ECO:0000313" key="2">
    <source>
        <dbReference type="EMBL" id="KHN06063.1"/>
    </source>
</evidence>
<dbReference type="Proteomes" id="UP000053555">
    <property type="component" value="Unassembled WGS sequence"/>
</dbReference>
<dbReference type="PANTHER" id="PTHR31087:SF3">
    <property type="entry name" value="PROTEIN LURP-ONE-RELATED 6"/>
    <property type="match status" value="1"/>
</dbReference>
<dbReference type="PANTHER" id="PTHR31087">
    <property type="match status" value="1"/>
</dbReference>
<comment type="similarity">
    <text evidence="1">Belongs to the LOR family.</text>
</comment>
<dbReference type="InterPro" id="IPR025659">
    <property type="entry name" value="Tubby-like_C"/>
</dbReference>